<dbReference type="SMART" id="SM00461">
    <property type="entry name" value="WH1"/>
    <property type="match status" value="1"/>
</dbReference>
<keyword evidence="9" id="KW-1185">Reference proteome</keyword>
<reference evidence="8" key="1">
    <citation type="submission" date="2025-08" db="UniProtKB">
        <authorList>
            <consortium name="Ensembl"/>
        </authorList>
    </citation>
    <scope>IDENTIFICATION</scope>
</reference>
<evidence type="ECO:0000256" key="5">
    <source>
        <dbReference type="SAM" id="MobiDB-lite"/>
    </source>
</evidence>
<dbReference type="InterPro" id="IPR011026">
    <property type="entry name" value="WAS_C"/>
</dbReference>
<evidence type="ECO:0000313" key="9">
    <source>
        <dbReference type="Proteomes" id="UP000694388"/>
    </source>
</evidence>
<evidence type="ECO:0000259" key="7">
    <source>
        <dbReference type="PROSITE" id="PS51082"/>
    </source>
</evidence>
<dbReference type="GO" id="GO:0003779">
    <property type="term" value="F:actin binding"/>
    <property type="evidence" value="ECO:0007669"/>
    <property type="project" value="InterPro"/>
</dbReference>
<dbReference type="InterPro" id="IPR000697">
    <property type="entry name" value="WH1/EVH1_dom"/>
</dbReference>
<dbReference type="PROSITE" id="PS50229">
    <property type="entry name" value="WH1"/>
    <property type="match status" value="1"/>
</dbReference>
<keyword evidence="4" id="KW-0206">Cytoskeleton</keyword>
<protein>
    <recommendedName>
        <fullName evidence="10">Wiskott-Aldrich syndrome protein</fullName>
    </recommendedName>
</protein>
<dbReference type="SUPFAM" id="SSF47912">
    <property type="entry name" value="Wiscott-Aldrich syndrome protein, WASP, C-terminal domain"/>
    <property type="match status" value="1"/>
</dbReference>
<proteinExistence type="predicted"/>
<dbReference type="InterPro" id="IPR003124">
    <property type="entry name" value="WH2_dom"/>
</dbReference>
<dbReference type="InterPro" id="IPR033927">
    <property type="entry name" value="WASPfam_EVH1"/>
</dbReference>
<dbReference type="SMART" id="SM00246">
    <property type="entry name" value="WH2"/>
    <property type="match status" value="1"/>
</dbReference>
<evidence type="ECO:0000256" key="4">
    <source>
        <dbReference type="ARBA" id="ARBA00023212"/>
    </source>
</evidence>
<dbReference type="Pfam" id="PF00568">
    <property type="entry name" value="WH1"/>
    <property type="match status" value="1"/>
</dbReference>
<dbReference type="Gene3D" id="2.30.29.30">
    <property type="entry name" value="Pleckstrin-homology domain (PH domain)/Phosphotyrosine-binding domain (PTB)"/>
    <property type="match status" value="1"/>
</dbReference>
<dbReference type="InterPro" id="IPR051412">
    <property type="entry name" value="Formin_Homology_Diaphanous_sf"/>
</dbReference>
<dbReference type="InterPro" id="IPR011993">
    <property type="entry name" value="PH-like_dom_sf"/>
</dbReference>
<feature type="domain" description="WH2" evidence="7">
    <location>
        <begin position="306"/>
        <end position="323"/>
    </location>
</feature>
<accession>A0A8C4R5B2</accession>
<evidence type="ECO:0000256" key="2">
    <source>
        <dbReference type="ARBA" id="ARBA00022490"/>
    </source>
</evidence>
<dbReference type="CDD" id="cd01205">
    <property type="entry name" value="EVH1_WASP-like"/>
    <property type="match status" value="1"/>
</dbReference>
<keyword evidence="2" id="KW-0963">Cytoplasm</keyword>
<dbReference type="GeneTree" id="ENSGT00730000110895"/>
<dbReference type="Proteomes" id="UP000694388">
    <property type="component" value="Unplaced"/>
</dbReference>
<dbReference type="SUPFAM" id="SSF50729">
    <property type="entry name" value="PH domain-like"/>
    <property type="match status" value="1"/>
</dbReference>
<evidence type="ECO:0008006" key="10">
    <source>
        <dbReference type="Google" id="ProtNLM"/>
    </source>
</evidence>
<feature type="domain" description="WH1" evidence="6">
    <location>
        <begin position="1"/>
        <end position="81"/>
    </location>
</feature>
<dbReference type="Gene3D" id="3.90.810.10">
    <property type="entry name" value="CRIB domain"/>
    <property type="match status" value="1"/>
</dbReference>
<keyword evidence="3" id="KW-0597">Phosphoprotein</keyword>
<dbReference type="InterPro" id="IPR036936">
    <property type="entry name" value="CRIB_dom_sf"/>
</dbReference>
<dbReference type="PROSITE" id="PS51082">
    <property type="entry name" value="WH2"/>
    <property type="match status" value="1"/>
</dbReference>
<feature type="compositionally biased region" description="Pro residues" evidence="5">
    <location>
        <begin position="234"/>
        <end position="272"/>
    </location>
</feature>
<evidence type="ECO:0000256" key="3">
    <source>
        <dbReference type="ARBA" id="ARBA00022553"/>
    </source>
</evidence>
<dbReference type="PANTHER" id="PTHR45691">
    <property type="entry name" value="PROTEIN DIAPHANOUS"/>
    <property type="match status" value="1"/>
</dbReference>
<dbReference type="GO" id="GO:0030041">
    <property type="term" value="P:actin filament polymerization"/>
    <property type="evidence" value="ECO:0007669"/>
    <property type="project" value="TreeGrafter"/>
</dbReference>
<dbReference type="Pfam" id="PF02205">
    <property type="entry name" value="WH2"/>
    <property type="match status" value="1"/>
</dbReference>
<reference evidence="8" key="2">
    <citation type="submission" date="2025-09" db="UniProtKB">
        <authorList>
            <consortium name="Ensembl"/>
        </authorList>
    </citation>
    <scope>IDENTIFICATION</scope>
</reference>
<dbReference type="AlphaFoldDB" id="A0A8C4R5B2"/>
<dbReference type="PANTHER" id="PTHR45691:SF6">
    <property type="entry name" value="PROTEIN DIAPHANOUS"/>
    <property type="match status" value="1"/>
</dbReference>
<evidence type="ECO:0000259" key="6">
    <source>
        <dbReference type="PROSITE" id="PS50229"/>
    </source>
</evidence>
<name>A0A8C4R5B2_EPTBU</name>
<feature type="region of interest" description="Disordered" evidence="5">
    <location>
        <begin position="200"/>
        <end position="306"/>
    </location>
</feature>
<dbReference type="OMA" id="RSACEFP"/>
<comment type="subcellular location">
    <subcellularLocation>
        <location evidence="1">Cytoplasm</location>
        <location evidence="1">Cytoskeleton</location>
    </subcellularLocation>
</comment>
<dbReference type="Ensembl" id="ENSEBUT00000025687.1">
    <property type="protein sequence ID" value="ENSEBUP00000025111.1"/>
    <property type="gene ID" value="ENSEBUG00000015485.1"/>
</dbReference>
<dbReference type="GO" id="GO:0005884">
    <property type="term" value="C:actin filament"/>
    <property type="evidence" value="ECO:0007669"/>
    <property type="project" value="TreeGrafter"/>
</dbReference>
<organism evidence="8 9">
    <name type="scientific">Eptatretus burgeri</name>
    <name type="common">Inshore hagfish</name>
    <dbReference type="NCBI Taxonomy" id="7764"/>
    <lineage>
        <taxon>Eukaryota</taxon>
        <taxon>Metazoa</taxon>
        <taxon>Chordata</taxon>
        <taxon>Craniata</taxon>
        <taxon>Vertebrata</taxon>
        <taxon>Cyclostomata</taxon>
        <taxon>Myxini</taxon>
        <taxon>Myxiniformes</taxon>
        <taxon>Myxinidae</taxon>
        <taxon>Eptatretinae</taxon>
        <taxon>Eptatretus</taxon>
    </lineage>
</organism>
<evidence type="ECO:0000313" key="8">
    <source>
        <dbReference type="Ensembl" id="ENSEBUP00000025111.1"/>
    </source>
</evidence>
<evidence type="ECO:0000256" key="1">
    <source>
        <dbReference type="ARBA" id="ARBA00004245"/>
    </source>
</evidence>
<sequence length="350" mass="38913">KTHCGVACFVKDNPQRSYYIRIYNEAAKIWEQEMYNQFCYITPRPYFHTFEANDYQAGLSFADDQEAASFFAIIQEKMQVRQQRKQGLEKRPDGINVSLFIDHQHSPMMSLTFFSIYCHIIYLIKFKLTGFNAHAKGSPIKHDTKCVIACDEQTNTMDPHLKSLFDMVGISETQLQDESTSKLIYDVIAQHGGVEGVRNEMQHRGPLPQTPRKLPPVPSKSPATIRRPTCTAAPSPPPQRGVCSGPPPPPPPPPPPTGKMRGPPPPPIPPPSNSASSAIPPPPPPMSKKPTMQQSNDDNDTDAGDGRSALLQQIRGGMALKRVSFLSDIPDQLINKLNAINNKRVNLIEI</sequence>